<feature type="compositionally biased region" description="Low complexity" evidence="9">
    <location>
        <begin position="555"/>
        <end position="568"/>
    </location>
</feature>
<evidence type="ECO:0000313" key="11">
    <source>
        <dbReference type="EMBL" id="GLC59494.1"/>
    </source>
</evidence>
<dbReference type="Pfam" id="PF00069">
    <property type="entry name" value="Pkinase"/>
    <property type="match status" value="1"/>
</dbReference>
<feature type="region of interest" description="Disordered" evidence="9">
    <location>
        <begin position="506"/>
        <end position="582"/>
    </location>
</feature>
<feature type="domain" description="Protein kinase" evidence="10">
    <location>
        <begin position="47"/>
        <end position="348"/>
    </location>
</feature>
<dbReference type="GO" id="GO:0004674">
    <property type="term" value="F:protein serine/threonine kinase activity"/>
    <property type="evidence" value="ECO:0007669"/>
    <property type="project" value="UniProtKB-KW"/>
</dbReference>
<feature type="compositionally biased region" description="Low complexity" evidence="9">
    <location>
        <begin position="1384"/>
        <end position="1393"/>
    </location>
</feature>
<feature type="region of interest" description="Disordered" evidence="9">
    <location>
        <begin position="1368"/>
        <end position="1415"/>
    </location>
</feature>
<feature type="compositionally biased region" description="Gly residues" evidence="9">
    <location>
        <begin position="788"/>
        <end position="810"/>
    </location>
</feature>
<feature type="active site" description="Proton acceptor" evidence="6">
    <location>
        <position position="171"/>
    </location>
</feature>
<feature type="binding site" evidence="7">
    <location>
        <begin position="175"/>
        <end position="176"/>
    </location>
    <ligand>
        <name>ATP</name>
        <dbReference type="ChEBI" id="CHEBI:30616"/>
    </ligand>
</feature>
<feature type="region of interest" description="Disordered" evidence="9">
    <location>
        <begin position="784"/>
        <end position="810"/>
    </location>
</feature>
<dbReference type="SMART" id="SM00220">
    <property type="entry name" value="S_TKc"/>
    <property type="match status" value="1"/>
</dbReference>
<sequence length="1415" mass="143502">MSSIFREVVGAICCCCLPDEPASDKAGLSRDLKRLSDWRAHPTLRQYDLEKHIADGGFAEVWLVRNRSTGEEQCLKVVNLRKPGLLPEDAEVLRGEARFLRLLEHPGLLRCRDVFETKYHMVMVLEYLSGGQMLDHLHLVDHYSEGQAARLFAQVASAVAYMHNLNIVHRDIKPENVMFARPVEACVAAGRPLRVKLIDLGMAAVLVPPGEASEEEAEAAPRARKRRRRTAGGHKAAAAARRDPPRGCLGSPGFIAPEVVHGAVHTLAMDVYALGVLLFAMLTGRKPWSLRDSRNLAYAEKSIRDAPGLKDLIFLSLSSAARELLLAMLADDPRVRPTCAEVLRHPFIKQSLAAAAGGGGGSGSVLQPPLDGAIKRRFAQLASLRRFRGLAFAMMSSRQQQQQGQELAEFTKQLTERRRELHRDLIIRAKTRQSLEMQREWLSQQQQQQQASGKGPLAVAGASSAIAAGSPLEGRPSIDSACSQQPLLPALHHHHNHQYLTTTCSTNDSDASNHTCNQRNQPPSHRHANRPSQPQLQQHRPTHRLQIESSRRSFDSLASSASSRQPLVGCGGGGGPPLPSDHLSHPALWLAASGGFPGAAAASPAGPEDYDIGGGGGGGAAGGLPAAGFHRTRGAPQPHHRISNSHQVYHHVLDPVAEPGEGASTLPGATAAAAAAAAAAPPPPPPAAGAAGAGRGWSSSGRRPPPSAAAAAAATPPPPQRRLATRPLRPPVRQMELELAAVDPLAVLRELPAAAGGGGRLGRAHSAPESLAASLLVFGSGGGRRDGGGGGGGGHARAGGGGGGARAGGRGSGLDVWADRIALGADMRAASANSWTLDLLENADLLMALTGIALYRQASSTTTLATLEPSVHGGGGYGIGIGGGTPSSYGGRLATAPSAGASAAAAAMLQRLQSDAARSHTPATARDGSSHRQLAYTLLAAARARTSSHGSAAAAAASGGRRSSAFTSAAAAAAAAAIAAVAESPTRPSGLVAAVPDTGILSPTSALSQSQVALDPVSGSVGHGTQRGAQPRALFLAGCPAPPMRPSLDGRAPLLLVPPGSLSPMLGDGCRSGAAAVTAAPAAAGAGPDEPMPLLRSARYDGGDAAGGGGGGLAGLAGLTAAPAFDVSYTYLHLSDASRHCGLALPTASMSLAAAAAQVAAAATESAAGLAPPVAAAAAPEPAFVRRPTNLALLDMEEQVEARRASLEESFHNGNIWARMGFGAGLRSSLGGGGAAAAAGSPAAALAVAAAAAAGISGDLSNHHRSAGTPRGSFIACPGGAGASPTSAGAGAISAPRPQLSGQPQELRLPGCSASVSSVSAVAAPSPPALARITECSDLGADGAPGGAEEWPSARALGTFAAVAAAAAPAGGAGGAPAAPPHAGPSSAAGARPPETRWRSPFEPLAMAPMSPEWA</sequence>
<evidence type="ECO:0000256" key="9">
    <source>
        <dbReference type="SAM" id="MobiDB-lite"/>
    </source>
</evidence>
<evidence type="ECO:0000256" key="3">
    <source>
        <dbReference type="ARBA" id="ARBA00022741"/>
    </source>
</evidence>
<feature type="compositionally biased region" description="Basic residues" evidence="9">
    <location>
        <begin position="222"/>
        <end position="232"/>
    </location>
</feature>
<feature type="compositionally biased region" description="Low complexity" evidence="9">
    <location>
        <begin position="598"/>
        <end position="607"/>
    </location>
</feature>
<dbReference type="SUPFAM" id="SSF56112">
    <property type="entry name" value="Protein kinase-like (PK-like)"/>
    <property type="match status" value="1"/>
</dbReference>
<dbReference type="GO" id="GO:0005524">
    <property type="term" value="F:ATP binding"/>
    <property type="evidence" value="ECO:0007669"/>
    <property type="project" value="UniProtKB-KW"/>
</dbReference>
<dbReference type="Gene3D" id="1.10.510.10">
    <property type="entry name" value="Transferase(Phosphotransferase) domain 1"/>
    <property type="match status" value="1"/>
</dbReference>
<dbReference type="EMBL" id="BRXU01000028">
    <property type="protein sequence ID" value="GLC59494.1"/>
    <property type="molecule type" value="Genomic_DNA"/>
</dbReference>
<keyword evidence="3 7" id="KW-0547">Nucleotide-binding</keyword>
<keyword evidence="4" id="KW-0418">Kinase</keyword>
<feature type="binding site" evidence="7">
    <location>
        <position position="76"/>
    </location>
    <ligand>
        <name>ATP</name>
        <dbReference type="ChEBI" id="CHEBI:30616"/>
    </ligand>
</feature>
<keyword evidence="2" id="KW-0808">Transferase</keyword>
<evidence type="ECO:0000256" key="6">
    <source>
        <dbReference type="PIRSR" id="PIRSR630616-1"/>
    </source>
</evidence>
<feature type="region of interest" description="Disordered" evidence="9">
    <location>
        <begin position="211"/>
        <end position="244"/>
    </location>
</feature>
<feature type="region of interest" description="Disordered" evidence="9">
    <location>
        <begin position="1286"/>
        <end position="1309"/>
    </location>
</feature>
<reference evidence="11 12" key="1">
    <citation type="journal article" date="2023" name="Commun. Biol.">
        <title>Reorganization of the ancestral sex-determining regions during the evolution of trioecy in Pleodorina starrii.</title>
        <authorList>
            <person name="Takahashi K."/>
            <person name="Suzuki S."/>
            <person name="Kawai-Toyooka H."/>
            <person name="Yamamoto K."/>
            <person name="Hamaji T."/>
            <person name="Ootsuki R."/>
            <person name="Yamaguchi H."/>
            <person name="Kawachi M."/>
            <person name="Higashiyama T."/>
            <person name="Nozaki H."/>
        </authorList>
    </citation>
    <scope>NUCLEOTIDE SEQUENCE [LARGE SCALE GENOMIC DNA]</scope>
    <source>
        <strain evidence="11 12">NIES-4479</strain>
    </source>
</reference>
<feature type="region of interest" description="Disordered" evidence="9">
    <location>
        <begin position="598"/>
        <end position="617"/>
    </location>
</feature>
<protein>
    <recommendedName>
        <fullName evidence="10">Protein kinase domain-containing protein</fullName>
    </recommendedName>
</protein>
<evidence type="ECO:0000256" key="1">
    <source>
        <dbReference type="ARBA" id="ARBA00022527"/>
    </source>
</evidence>
<gene>
    <name evidence="11" type="primary">PLEST005385</name>
    <name evidence="11" type="ORF">PLESTB_001493300</name>
</gene>
<dbReference type="PROSITE" id="PS50011">
    <property type="entry name" value="PROTEIN_KINASE_DOM"/>
    <property type="match status" value="1"/>
</dbReference>
<feature type="compositionally biased region" description="Low complexity" evidence="9">
    <location>
        <begin position="1286"/>
        <end position="1296"/>
    </location>
</feature>
<dbReference type="PANTHER" id="PTHR24350">
    <property type="entry name" value="SERINE/THREONINE-PROTEIN KINASE IAL-RELATED"/>
    <property type="match status" value="1"/>
</dbReference>
<name>A0A9W6BW28_9CHLO</name>
<dbReference type="InterPro" id="IPR011009">
    <property type="entry name" value="Kinase-like_dom_sf"/>
</dbReference>
<feature type="compositionally biased region" description="Low complexity" evidence="9">
    <location>
        <begin position="696"/>
        <end position="714"/>
    </location>
</feature>
<proteinExistence type="predicted"/>
<dbReference type="Proteomes" id="UP001165080">
    <property type="component" value="Unassembled WGS sequence"/>
</dbReference>
<evidence type="ECO:0000259" key="10">
    <source>
        <dbReference type="PROSITE" id="PS50011"/>
    </source>
</evidence>
<feature type="compositionally biased region" description="Basic and acidic residues" evidence="9">
    <location>
        <begin position="545"/>
        <end position="554"/>
    </location>
</feature>
<dbReference type="InterPro" id="IPR008271">
    <property type="entry name" value="Ser/Thr_kinase_AS"/>
</dbReference>
<keyword evidence="1" id="KW-0723">Serine/threonine-protein kinase</keyword>
<keyword evidence="5 7" id="KW-0067">ATP-binding</keyword>
<feature type="region of interest" description="Disordered" evidence="9">
    <location>
        <begin position="676"/>
        <end position="727"/>
    </location>
</feature>
<feature type="binding site" evidence="7">
    <location>
        <position position="199"/>
    </location>
    <ligand>
        <name>ATP</name>
        <dbReference type="ChEBI" id="CHEBI:30616"/>
    </ligand>
</feature>
<dbReference type="PROSITE" id="PS00108">
    <property type="entry name" value="PROTEIN_KINASE_ST"/>
    <property type="match status" value="1"/>
</dbReference>
<accession>A0A9W6BW28</accession>
<feature type="compositionally biased region" description="Polar residues" evidence="9">
    <location>
        <begin position="506"/>
        <end position="523"/>
    </location>
</feature>
<dbReference type="InterPro" id="IPR000719">
    <property type="entry name" value="Prot_kinase_dom"/>
</dbReference>
<evidence type="ECO:0000256" key="2">
    <source>
        <dbReference type="ARBA" id="ARBA00022679"/>
    </source>
</evidence>
<dbReference type="InterPro" id="IPR030616">
    <property type="entry name" value="Aur-like"/>
</dbReference>
<evidence type="ECO:0000256" key="5">
    <source>
        <dbReference type="ARBA" id="ARBA00022840"/>
    </source>
</evidence>
<organism evidence="11 12">
    <name type="scientific">Pleodorina starrii</name>
    <dbReference type="NCBI Taxonomy" id="330485"/>
    <lineage>
        <taxon>Eukaryota</taxon>
        <taxon>Viridiplantae</taxon>
        <taxon>Chlorophyta</taxon>
        <taxon>core chlorophytes</taxon>
        <taxon>Chlorophyceae</taxon>
        <taxon>CS clade</taxon>
        <taxon>Chlamydomonadales</taxon>
        <taxon>Volvocaceae</taxon>
        <taxon>Pleodorina</taxon>
    </lineage>
</organism>
<feature type="cross-link" description="Glycyl lysine isopeptide (Lys-Gly) (interchain with G-Cter in SUMO2)" evidence="8">
    <location>
        <position position="173"/>
    </location>
</feature>
<evidence type="ECO:0000256" key="4">
    <source>
        <dbReference type="ARBA" id="ARBA00022777"/>
    </source>
</evidence>
<comment type="caution">
    <text evidence="11">The sequence shown here is derived from an EMBL/GenBank/DDBJ whole genome shotgun (WGS) entry which is preliminary data.</text>
</comment>
<keyword evidence="12" id="KW-1185">Reference proteome</keyword>
<evidence type="ECO:0000313" key="12">
    <source>
        <dbReference type="Proteomes" id="UP001165080"/>
    </source>
</evidence>
<evidence type="ECO:0000256" key="8">
    <source>
        <dbReference type="PIRSR" id="PIRSR630616-3"/>
    </source>
</evidence>
<feature type="compositionally biased region" description="Polar residues" evidence="9">
    <location>
        <begin position="530"/>
        <end position="539"/>
    </location>
</feature>
<evidence type="ECO:0000256" key="7">
    <source>
        <dbReference type="PIRSR" id="PIRSR630616-2"/>
    </source>
</evidence>